<dbReference type="OrthoDB" id="8034802at2759"/>
<dbReference type="Proteomes" id="UP000801492">
    <property type="component" value="Unassembled WGS sequence"/>
</dbReference>
<sequence length="357" mass="40882">MPDFKASTNNLEIPKGLKLADQYFYNPTTIDILLGAEIFWELLSVGQVRLGSYKPVSQKTKLGWVIGGPVERAFNGEPTTSLVASVKPVDDKKKVQKRKSTPAEWKRAKQKRLRGVPAEENRGRDRKMQLYSEDGSRPVKKSYFRHMFNTCYNLGFGNLRTDVCSTCLQLSEKLKRCKDESLKPTPITKRNVHKMRAKVYFRLLSKAEEEVKLCSFDCPKYQTSKPTTLDKYTRTIPLLYEAHLKPSLIAPLLYVVARPKMSSLKNPAKRMIITKGNNGIISVRGENAYNTDLGRSKSITKRGKDLGAIKPRVIPKQNVLNLKKKTDVRELMRQHYGEDWNNDLDLSFYQYVLKKST</sequence>
<evidence type="ECO:0008006" key="4">
    <source>
        <dbReference type="Google" id="ProtNLM"/>
    </source>
</evidence>
<dbReference type="AlphaFoldDB" id="A0A8K0GDY3"/>
<comment type="caution">
    <text evidence="2">The sequence shown here is derived from an EMBL/GenBank/DDBJ whole genome shotgun (WGS) entry which is preliminary data.</text>
</comment>
<keyword evidence="3" id="KW-1185">Reference proteome</keyword>
<evidence type="ECO:0000256" key="1">
    <source>
        <dbReference type="SAM" id="MobiDB-lite"/>
    </source>
</evidence>
<name>A0A8K0GDY3_IGNLU</name>
<gene>
    <name evidence="2" type="ORF">ILUMI_05061</name>
</gene>
<accession>A0A8K0GDY3</accession>
<evidence type="ECO:0000313" key="3">
    <source>
        <dbReference type="Proteomes" id="UP000801492"/>
    </source>
</evidence>
<reference evidence="2" key="1">
    <citation type="submission" date="2019-08" db="EMBL/GenBank/DDBJ databases">
        <title>The genome of the North American firefly Photinus pyralis.</title>
        <authorList>
            <consortium name="Photinus pyralis genome working group"/>
            <person name="Fallon T.R."/>
            <person name="Sander Lower S.E."/>
            <person name="Weng J.-K."/>
        </authorList>
    </citation>
    <scope>NUCLEOTIDE SEQUENCE</scope>
    <source>
        <strain evidence="2">TRF0915ILg1</strain>
        <tissue evidence="2">Whole body</tissue>
    </source>
</reference>
<protein>
    <recommendedName>
        <fullName evidence="4">Peptidase aspartic putative domain-containing protein</fullName>
    </recommendedName>
</protein>
<evidence type="ECO:0000313" key="2">
    <source>
        <dbReference type="EMBL" id="KAF2901125.1"/>
    </source>
</evidence>
<proteinExistence type="predicted"/>
<dbReference type="EMBL" id="VTPC01001850">
    <property type="protein sequence ID" value="KAF2901125.1"/>
    <property type="molecule type" value="Genomic_DNA"/>
</dbReference>
<organism evidence="2 3">
    <name type="scientific">Ignelater luminosus</name>
    <name type="common">Cucubano</name>
    <name type="synonym">Pyrophorus luminosus</name>
    <dbReference type="NCBI Taxonomy" id="2038154"/>
    <lineage>
        <taxon>Eukaryota</taxon>
        <taxon>Metazoa</taxon>
        <taxon>Ecdysozoa</taxon>
        <taxon>Arthropoda</taxon>
        <taxon>Hexapoda</taxon>
        <taxon>Insecta</taxon>
        <taxon>Pterygota</taxon>
        <taxon>Neoptera</taxon>
        <taxon>Endopterygota</taxon>
        <taxon>Coleoptera</taxon>
        <taxon>Polyphaga</taxon>
        <taxon>Elateriformia</taxon>
        <taxon>Elateroidea</taxon>
        <taxon>Elateridae</taxon>
        <taxon>Agrypninae</taxon>
        <taxon>Pyrophorini</taxon>
        <taxon>Ignelater</taxon>
    </lineage>
</organism>
<feature type="region of interest" description="Disordered" evidence="1">
    <location>
        <begin position="93"/>
        <end position="123"/>
    </location>
</feature>